<feature type="signal peptide" evidence="1">
    <location>
        <begin position="1"/>
        <end position="26"/>
    </location>
</feature>
<dbReference type="AlphaFoldDB" id="A0A3P1SE99"/>
<name>A0A3P1SE99_9ACTO</name>
<protein>
    <submittedName>
        <fullName evidence="2">Uncharacterized protein</fullName>
    </submittedName>
</protein>
<evidence type="ECO:0000313" key="2">
    <source>
        <dbReference type="EMBL" id="RRC95230.1"/>
    </source>
</evidence>
<dbReference type="PROSITE" id="PS51257">
    <property type="entry name" value="PROKAR_LIPOPROTEIN"/>
    <property type="match status" value="1"/>
</dbReference>
<evidence type="ECO:0000313" key="3">
    <source>
        <dbReference type="Proteomes" id="UP000280444"/>
    </source>
</evidence>
<evidence type="ECO:0000256" key="1">
    <source>
        <dbReference type="SAM" id="SignalP"/>
    </source>
</evidence>
<feature type="chain" id="PRO_5018304122" evidence="1">
    <location>
        <begin position="27"/>
        <end position="350"/>
    </location>
</feature>
<sequence length="350" mass="39234">MKSRGRSTAFLLCFALVLASCSASDAGDISSPEEATPAPQSSNQGLEGATSIPQIVLSDALPQKNQDRWVLPTDAYRGRAVGNYVENAKIVAEVHCMQQKGYADFPLHIKLFQPEDEVYPWGSSKKIFNEGIASRFGYRLDGNNSYVEGAPPPDTYASTLGGDAEQHLEQCRESAMQRITPDEYEALKKEMQRVSSLKEIPQTEEEARALLGEDPRSDAERQLGRLALDLQQPGLLDAAQKWRECMAPLGIADLPEFPWETASYDLPISLQDRWNWDTGGTPSQEEVQYAVHDANCRRSSGWFDTLYEEEWKLCEEFVTAHRAELAPLLERQRQHVKNATEVYLENGYGQ</sequence>
<dbReference type="EMBL" id="RQZF01000005">
    <property type="protein sequence ID" value="RRC95230.1"/>
    <property type="molecule type" value="Genomic_DNA"/>
</dbReference>
<dbReference type="Proteomes" id="UP000280444">
    <property type="component" value="Unassembled WGS sequence"/>
</dbReference>
<comment type="caution">
    <text evidence="2">The sequence shown here is derived from an EMBL/GenBank/DDBJ whole genome shotgun (WGS) entry which is preliminary data.</text>
</comment>
<keyword evidence="3" id="KW-1185">Reference proteome</keyword>
<accession>A0A3P1SE99</accession>
<organism evidence="2 3">
    <name type="scientific">Schaalia canis</name>
    <dbReference type="NCBI Taxonomy" id="100469"/>
    <lineage>
        <taxon>Bacteria</taxon>
        <taxon>Bacillati</taxon>
        <taxon>Actinomycetota</taxon>
        <taxon>Actinomycetes</taxon>
        <taxon>Actinomycetales</taxon>
        <taxon>Actinomycetaceae</taxon>
        <taxon>Schaalia</taxon>
    </lineage>
</organism>
<keyword evidence="1" id="KW-0732">Signal</keyword>
<proteinExistence type="predicted"/>
<dbReference type="OrthoDB" id="3253805at2"/>
<gene>
    <name evidence="2" type="ORF">EII11_06240</name>
</gene>
<reference evidence="2 3" key="1">
    <citation type="submission" date="2018-11" db="EMBL/GenBank/DDBJ databases">
        <title>Genomes From Bacteria Associated with the Canine Oral Cavity: a Test Case for Automated Genome-Based Taxonomic Assignment.</title>
        <authorList>
            <person name="Coil D.A."/>
            <person name="Jospin G."/>
            <person name="Darling A.E."/>
            <person name="Wallis C."/>
            <person name="Davis I.J."/>
            <person name="Harris S."/>
            <person name="Eisen J.A."/>
            <person name="Holcombe L.J."/>
            <person name="O'Flynn C."/>
        </authorList>
    </citation>
    <scope>NUCLEOTIDE SEQUENCE [LARGE SCALE GENOMIC DNA]</scope>
    <source>
        <strain evidence="2 3">OH770</strain>
    </source>
</reference>